<evidence type="ECO:0000313" key="2">
    <source>
        <dbReference type="Proteomes" id="UP000823941"/>
    </source>
</evidence>
<keyword evidence="2" id="KW-1185">Reference proteome</keyword>
<gene>
    <name evidence="1" type="ORF">JYU34_017402</name>
</gene>
<sequence>MAMKTHYDNHRAPTKIFQLGDLVMIPNHHLPATGKSKKLLPKFRGPFKISAVLKNDRYEISSIEGHTKRKYKSIYSADALKKWITFTTPDDNVLENDPSSSDSSS</sequence>
<name>A0ABQ7Q2G1_PLUXY</name>
<protein>
    <submittedName>
        <fullName evidence="1">Uncharacterized protein</fullName>
    </submittedName>
</protein>
<reference evidence="1 2" key="1">
    <citation type="submission" date="2021-06" db="EMBL/GenBank/DDBJ databases">
        <title>A haploid diamondback moth (Plutella xylostella L.) genome assembly resolves 31 chromosomes and identifies a diamide resistance mutation.</title>
        <authorList>
            <person name="Ward C.M."/>
            <person name="Perry K.D."/>
            <person name="Baker G."/>
            <person name="Powis K."/>
            <person name="Heckel D.G."/>
            <person name="Baxter S.W."/>
        </authorList>
    </citation>
    <scope>NUCLEOTIDE SEQUENCE [LARGE SCALE GENOMIC DNA]</scope>
    <source>
        <strain evidence="1 2">LV</strain>
        <tissue evidence="1">Single pupa</tissue>
    </source>
</reference>
<dbReference type="Proteomes" id="UP000823941">
    <property type="component" value="Chromosome 23"/>
</dbReference>
<evidence type="ECO:0000313" key="1">
    <source>
        <dbReference type="EMBL" id="KAG7298935.1"/>
    </source>
</evidence>
<accession>A0ABQ7Q2G1</accession>
<comment type="caution">
    <text evidence="1">The sequence shown here is derived from an EMBL/GenBank/DDBJ whole genome shotgun (WGS) entry which is preliminary data.</text>
</comment>
<proteinExistence type="predicted"/>
<dbReference type="EMBL" id="JAHIBW010000023">
    <property type="protein sequence ID" value="KAG7298935.1"/>
    <property type="molecule type" value="Genomic_DNA"/>
</dbReference>
<organism evidence="1 2">
    <name type="scientific">Plutella xylostella</name>
    <name type="common">Diamondback moth</name>
    <name type="synonym">Plutella maculipennis</name>
    <dbReference type="NCBI Taxonomy" id="51655"/>
    <lineage>
        <taxon>Eukaryota</taxon>
        <taxon>Metazoa</taxon>
        <taxon>Ecdysozoa</taxon>
        <taxon>Arthropoda</taxon>
        <taxon>Hexapoda</taxon>
        <taxon>Insecta</taxon>
        <taxon>Pterygota</taxon>
        <taxon>Neoptera</taxon>
        <taxon>Endopterygota</taxon>
        <taxon>Lepidoptera</taxon>
        <taxon>Glossata</taxon>
        <taxon>Ditrysia</taxon>
        <taxon>Yponomeutoidea</taxon>
        <taxon>Plutellidae</taxon>
        <taxon>Plutella</taxon>
    </lineage>
</organism>